<dbReference type="AlphaFoldDB" id="A0A4R6JD60"/>
<feature type="domain" description="DUF5060" evidence="2">
    <location>
        <begin position="4"/>
        <end position="78"/>
    </location>
</feature>
<dbReference type="RefSeq" id="WP_133805254.1">
    <property type="nucleotide sequence ID" value="NZ_SNWQ01000031.1"/>
</dbReference>
<protein>
    <submittedName>
        <fullName evidence="3">Uncharacterized protein DUF5060</fullName>
    </submittedName>
</protein>
<organism evidence="3 4">
    <name type="scientific">Kribbella caucasensis</name>
    <dbReference type="NCBI Taxonomy" id="2512215"/>
    <lineage>
        <taxon>Bacteria</taxon>
        <taxon>Bacillati</taxon>
        <taxon>Actinomycetota</taxon>
        <taxon>Actinomycetes</taxon>
        <taxon>Propionibacteriales</taxon>
        <taxon>Kribbellaceae</taxon>
        <taxon>Kribbella</taxon>
    </lineage>
</organism>
<name>A0A4R6JD60_9ACTN</name>
<accession>A0A4R6JD60</accession>
<keyword evidence="4" id="KW-1185">Reference proteome</keyword>
<reference evidence="3 4" key="1">
    <citation type="submission" date="2019-03" db="EMBL/GenBank/DDBJ databases">
        <title>Genomic Encyclopedia of Type Strains, Phase III (KMG-III): the genomes of soil and plant-associated and newly described type strains.</title>
        <authorList>
            <person name="Whitman W."/>
        </authorList>
    </citation>
    <scope>NUCLEOTIDE SEQUENCE [LARGE SCALE GENOMIC DNA]</scope>
    <source>
        <strain evidence="3 4">VKM Ac-2527</strain>
    </source>
</reference>
<dbReference type="InterPro" id="IPR013783">
    <property type="entry name" value="Ig-like_fold"/>
</dbReference>
<dbReference type="OrthoDB" id="8108447at2"/>
<dbReference type="PANTHER" id="PTHR37836:SF3">
    <property type="entry name" value="ENDOGLUCANASE"/>
    <property type="match status" value="1"/>
</dbReference>
<dbReference type="InterPro" id="IPR032260">
    <property type="entry name" value="DUF5060"/>
</dbReference>
<sequence length="523" mass="57439">MGTPVWRELELVLTDGPDTEGSGPEVDGGGNPYTEVEVWVDFEHETGIRLRRPAFWDGGRTWRVRFAPPEVGSWKWTSAGSLPEQSGQLDAVAAEPGEANPFYAHGFWRMSPGGRSLVHADGTPAILAADTPWALPWRATPEQVRVYAADRQAKGFNAVLLMTIQPDMRAVGPRDRTQDEGFGVGFDDLGEGHLNRIEIGYFQYLDELIAILVEHHLVPVLQPVFHGFGWKGLDVAGPVVPPVEYARYCRYLVARYGARPALYLVGADGSGEEPQIPAGGAEVHAWDCYGQPTGIHYRPHIRSDAFQDAEWLDFQWCQTGHEGEHVAERVADMWRNLPIKAVANGEPTYENSGVTGKATGWWQGHEAWSNLCAGGTMGVVYGAGSLWQWRLHPDERGHEPYFVAPGAGWREALDFEGSVYVGMVSKILDGLPTTDMAPDWTRAIAGRALSVDGRMFLAYRENGGPIMVFDDSVPLNYRIVDPRDGSVVAVGVRESPRDPIPDAGGAPRVYICLADEDLPSADL</sequence>
<comment type="caution">
    <text evidence="3">The sequence shown here is derived from an EMBL/GenBank/DDBJ whole genome shotgun (WGS) entry which is preliminary data.</text>
</comment>
<dbReference type="EMBL" id="SNWQ01000031">
    <property type="protein sequence ID" value="TDO33770.1"/>
    <property type="molecule type" value="Genomic_DNA"/>
</dbReference>
<dbReference type="Pfam" id="PF13204">
    <property type="entry name" value="Apiosidase"/>
    <property type="match status" value="1"/>
</dbReference>
<dbReference type="Gene3D" id="2.60.40.10">
    <property type="entry name" value="Immunoglobulins"/>
    <property type="match status" value="1"/>
</dbReference>
<gene>
    <name evidence="3" type="ORF">EV643_13137</name>
</gene>
<dbReference type="Pfam" id="PF16586">
    <property type="entry name" value="DUF5060"/>
    <property type="match status" value="1"/>
</dbReference>
<dbReference type="InterPro" id="IPR017853">
    <property type="entry name" value="GH"/>
</dbReference>
<proteinExistence type="predicted"/>
<dbReference type="SUPFAM" id="SSF51445">
    <property type="entry name" value="(Trans)glycosidases"/>
    <property type="match status" value="1"/>
</dbReference>
<feature type="domain" description="Apiosidase-like catalytic" evidence="1">
    <location>
        <begin position="112"/>
        <end position="433"/>
    </location>
</feature>
<evidence type="ECO:0000259" key="1">
    <source>
        <dbReference type="Pfam" id="PF13204"/>
    </source>
</evidence>
<evidence type="ECO:0000313" key="3">
    <source>
        <dbReference type="EMBL" id="TDO33770.1"/>
    </source>
</evidence>
<dbReference type="PANTHER" id="PTHR37836">
    <property type="entry name" value="LMO1036 PROTEIN"/>
    <property type="match status" value="1"/>
</dbReference>
<evidence type="ECO:0000259" key="2">
    <source>
        <dbReference type="Pfam" id="PF16586"/>
    </source>
</evidence>
<dbReference type="InterPro" id="IPR025277">
    <property type="entry name" value="Apiosidase-like_cat_dom"/>
</dbReference>
<dbReference type="Gene3D" id="3.20.20.80">
    <property type="entry name" value="Glycosidases"/>
    <property type="match status" value="1"/>
</dbReference>
<dbReference type="GO" id="GO:0005975">
    <property type="term" value="P:carbohydrate metabolic process"/>
    <property type="evidence" value="ECO:0007669"/>
    <property type="project" value="UniProtKB-ARBA"/>
</dbReference>
<dbReference type="Proteomes" id="UP000295388">
    <property type="component" value="Unassembled WGS sequence"/>
</dbReference>
<evidence type="ECO:0000313" key="4">
    <source>
        <dbReference type="Proteomes" id="UP000295388"/>
    </source>
</evidence>